<organism evidence="2 3">
    <name type="scientific">Halobellus litoreus</name>
    <dbReference type="NCBI Taxonomy" id="755310"/>
    <lineage>
        <taxon>Archaea</taxon>
        <taxon>Methanobacteriati</taxon>
        <taxon>Methanobacteriota</taxon>
        <taxon>Stenosarchaea group</taxon>
        <taxon>Halobacteria</taxon>
        <taxon>Halobacteriales</taxon>
        <taxon>Haloferacaceae</taxon>
        <taxon>Halobellus</taxon>
    </lineage>
</organism>
<keyword evidence="3" id="KW-1185">Reference proteome</keyword>
<comment type="caution">
    <text evidence="2">The sequence shown here is derived from an EMBL/GenBank/DDBJ whole genome shotgun (WGS) entry which is preliminary data.</text>
</comment>
<dbReference type="AlphaFoldDB" id="A0ABD6DZH5"/>
<dbReference type="Pfam" id="PF04107">
    <property type="entry name" value="GCS2"/>
    <property type="match status" value="1"/>
</dbReference>
<gene>
    <name evidence="2" type="ORF">ACFSAS_13730</name>
</gene>
<dbReference type="Gene3D" id="3.30.590.20">
    <property type="match status" value="1"/>
</dbReference>
<name>A0ABD6DZH5_9EURY</name>
<evidence type="ECO:0008006" key="4">
    <source>
        <dbReference type="Google" id="ProtNLM"/>
    </source>
</evidence>
<dbReference type="InterPro" id="IPR014746">
    <property type="entry name" value="Gln_synth/guanido_kin_cat_dom"/>
</dbReference>
<dbReference type="InterPro" id="IPR006336">
    <property type="entry name" value="GCS2"/>
</dbReference>
<proteinExistence type="predicted"/>
<accession>A0ABD6DZH5</accession>
<dbReference type="RefSeq" id="WP_256305757.1">
    <property type="nucleotide sequence ID" value="NZ_JANHAW010000001.1"/>
</dbReference>
<sequence length="523" mass="56768">MTETIDAVRAALDPERRAAFERRVEREAESLRGDVAAGLFDAPDFAVGLELEGYVVDEDGSLAAAPDHLFDIDGCSRELGVHNAELHTAPDVVCDAGLRRQLGELDATHSTVQRTLAESDRRFVLDAMWTVPPSEGTVRYLERGEETDGVFLATNMRPVPRYVALGSRIREANGGRTDLDLPGLASAKSMLVESLATSMQPHLQVPDPDDVPRYLNVATRTMGPILSLTANSPFLPADRYEGEWAGDDGLAAILERTPHELRIPIFERSVDEGSNKCRVPRDVETIDELIDRIASDPTLVAPPDLDDPVESGDPTGKGDVGSDRYPAFGAKRGTYWRWVRPVFGGDVPRGADGGPSPDADEGSVRIEYRPLPTQPTLRDTVGVQSLVVGVLVGVDATDHPLATLPWEQGRDSFYAAVDDGPDADLRWVTREGERTTATGRIYDELFALARRGLNELGVGAETIEWALAPIEARRESAHTAPSAWKRAAVRDAVADGASVSAAVREMQSTYVERSASGVPFAQW</sequence>
<dbReference type="PANTHER" id="PTHR36510">
    <property type="entry name" value="GLUTAMATE--CYSTEINE LIGASE 2-RELATED"/>
    <property type="match status" value="1"/>
</dbReference>
<evidence type="ECO:0000313" key="3">
    <source>
        <dbReference type="Proteomes" id="UP001597092"/>
    </source>
</evidence>
<reference evidence="2 3" key="1">
    <citation type="journal article" date="2019" name="Int. J. Syst. Evol. Microbiol.">
        <title>The Global Catalogue of Microorganisms (GCM) 10K type strain sequencing project: providing services to taxonomists for standard genome sequencing and annotation.</title>
        <authorList>
            <consortium name="The Broad Institute Genomics Platform"/>
            <consortium name="The Broad Institute Genome Sequencing Center for Infectious Disease"/>
            <person name="Wu L."/>
            <person name="Ma J."/>
        </authorList>
    </citation>
    <scope>NUCLEOTIDE SEQUENCE [LARGE SCALE GENOMIC DNA]</scope>
    <source>
        <strain evidence="2 3">CGMCC 1.10387</strain>
    </source>
</reference>
<dbReference type="PANTHER" id="PTHR36510:SF3">
    <property type="entry name" value="CONSERVED PROTEIN"/>
    <property type="match status" value="1"/>
</dbReference>
<evidence type="ECO:0000313" key="2">
    <source>
        <dbReference type="EMBL" id="MFD1686672.1"/>
    </source>
</evidence>
<dbReference type="EMBL" id="JBHUDP010000005">
    <property type="protein sequence ID" value="MFD1686672.1"/>
    <property type="molecule type" value="Genomic_DNA"/>
</dbReference>
<feature type="region of interest" description="Disordered" evidence="1">
    <location>
        <begin position="297"/>
        <end position="324"/>
    </location>
</feature>
<dbReference type="InterPro" id="IPR050141">
    <property type="entry name" value="GCL_type2/YbdK_subfam"/>
</dbReference>
<evidence type="ECO:0000256" key="1">
    <source>
        <dbReference type="SAM" id="MobiDB-lite"/>
    </source>
</evidence>
<protein>
    <recommendedName>
        <fullName evidence="4">Gamma-glutamyl:cysteine ligase YbdK, ATP-grasp superfamily</fullName>
    </recommendedName>
</protein>
<dbReference type="SUPFAM" id="SSF55931">
    <property type="entry name" value="Glutamine synthetase/guanido kinase"/>
    <property type="match status" value="1"/>
</dbReference>
<dbReference type="Proteomes" id="UP001597092">
    <property type="component" value="Unassembled WGS sequence"/>
</dbReference>